<dbReference type="AlphaFoldDB" id="A0A327Q7X2"/>
<dbReference type="EMBL" id="QLLL01000009">
    <property type="protein sequence ID" value="RAI99907.1"/>
    <property type="molecule type" value="Genomic_DNA"/>
</dbReference>
<dbReference type="InterPro" id="IPR022156">
    <property type="entry name" value="Uncharacterised_YfbK_N"/>
</dbReference>
<dbReference type="SUPFAM" id="SSF53300">
    <property type="entry name" value="vWA-like"/>
    <property type="match status" value="1"/>
</dbReference>
<dbReference type="PANTHER" id="PTHR10579:SF43">
    <property type="entry name" value="ZINC FINGER (C3HC4-TYPE RING FINGER) FAMILY PROTEIN"/>
    <property type="match status" value="1"/>
</dbReference>
<evidence type="ECO:0000256" key="1">
    <source>
        <dbReference type="SAM" id="SignalP"/>
    </source>
</evidence>
<dbReference type="SMART" id="SM00327">
    <property type="entry name" value="VWA"/>
    <property type="match status" value="1"/>
</dbReference>
<name>A0A327Q7X2_9BACT</name>
<dbReference type="PROSITE" id="PS50234">
    <property type="entry name" value="VWFA"/>
    <property type="match status" value="1"/>
</dbReference>
<dbReference type="CDD" id="cd01465">
    <property type="entry name" value="vWA_subgroup"/>
    <property type="match status" value="1"/>
</dbReference>
<evidence type="ECO:0000259" key="2">
    <source>
        <dbReference type="PROSITE" id="PS50234"/>
    </source>
</evidence>
<evidence type="ECO:0000313" key="4">
    <source>
        <dbReference type="Proteomes" id="UP000249547"/>
    </source>
</evidence>
<sequence length="592" mass="65586">MQRLLLWLSLICSSLFVKAQQNWISGAIQDAITHQPIADVRISSVGDSTKTTTNQYGLFRLAVSTSTRQLKIEHPGYHSTVVNLGTYNRLSIALEPLPQTAASNDDAISKAKAKARLARGINPNYGNVGMGTPVFFNETYGKIFENKFIQTNTVPTSSFSVDVDRAAYSNVRRFIKLKENVPPDAVRIEEMVNYFSYNFIPPRNDAIFAVYGNYTTCPWRPENKLFQIAIRGKQIPTDSLPASNLVLLIDVSGSMGSPNKLPLLQAAARVLINNLRPKDKLAIVTYAGTPTIVLKSTTGDQKEKLFNAVDYLSARGATAGESAINCAYQVAEDNYIPGGNNRVILATDGDFNVGQTSDRDMEDLIHWKKETGVYLTCLGFGMHDYKDSKLEGLASKGNGNFAYIDNLEEANKVFAREFGSTLFTVAKDVRAEVRFNPQYIKSYRLIGYENKVVKEDLREGEKQSGGIVGAGHSVVAMYEIEPQPGTPPGLLNNIAAIDMQYRTPESNVLQQMHHDFNLPLISFDESPDDFQFAAGVALWGMLLRNSSHRGTGNYDMVVEIAKKALGKDTEGYRNEFIKLVKVCKKQIPITQK</sequence>
<proteinExistence type="predicted"/>
<dbReference type="PANTHER" id="PTHR10579">
    <property type="entry name" value="CALCIUM-ACTIVATED CHLORIDE CHANNEL REGULATOR"/>
    <property type="match status" value="1"/>
</dbReference>
<dbReference type="Proteomes" id="UP000249547">
    <property type="component" value="Unassembled WGS sequence"/>
</dbReference>
<comment type="caution">
    <text evidence="3">The sequence shown here is derived from an EMBL/GenBank/DDBJ whole genome shotgun (WGS) entry which is preliminary data.</text>
</comment>
<dbReference type="RefSeq" id="WP_111599848.1">
    <property type="nucleotide sequence ID" value="NZ_QLLL01000009.1"/>
</dbReference>
<reference evidence="3 4" key="1">
    <citation type="submission" date="2018-06" db="EMBL/GenBank/DDBJ databases">
        <title>Genomic Encyclopedia of Archaeal and Bacterial Type Strains, Phase II (KMG-II): from individual species to whole genera.</title>
        <authorList>
            <person name="Goeker M."/>
        </authorList>
    </citation>
    <scope>NUCLEOTIDE SEQUENCE [LARGE SCALE GENOMIC DNA]</scope>
    <source>
        <strain evidence="3 4">DSM 23857</strain>
    </source>
</reference>
<dbReference type="Pfam" id="PF00092">
    <property type="entry name" value="VWA"/>
    <property type="match status" value="1"/>
</dbReference>
<dbReference type="SUPFAM" id="SSF49464">
    <property type="entry name" value="Carboxypeptidase regulatory domain-like"/>
    <property type="match status" value="1"/>
</dbReference>
<dbReference type="Gene3D" id="2.60.40.1120">
    <property type="entry name" value="Carboxypeptidase-like, regulatory domain"/>
    <property type="match status" value="1"/>
</dbReference>
<dbReference type="InterPro" id="IPR036465">
    <property type="entry name" value="vWFA_dom_sf"/>
</dbReference>
<dbReference type="Pfam" id="PF12034">
    <property type="entry name" value="YfbK_C"/>
    <property type="match status" value="1"/>
</dbReference>
<dbReference type="Gene3D" id="3.40.50.410">
    <property type="entry name" value="von Willebrand factor, type A domain"/>
    <property type="match status" value="1"/>
</dbReference>
<feature type="signal peptide" evidence="1">
    <location>
        <begin position="1"/>
        <end position="19"/>
    </location>
</feature>
<keyword evidence="1" id="KW-0732">Signal</keyword>
<accession>A0A327Q7X2</accession>
<dbReference type="InterPro" id="IPR008969">
    <property type="entry name" value="CarboxyPept-like_regulatory"/>
</dbReference>
<dbReference type="OrthoDB" id="9805121at2"/>
<evidence type="ECO:0000313" key="3">
    <source>
        <dbReference type="EMBL" id="RAI99907.1"/>
    </source>
</evidence>
<feature type="domain" description="VWFA" evidence="2">
    <location>
        <begin position="244"/>
        <end position="422"/>
    </location>
</feature>
<gene>
    <name evidence="3" type="ORF">LX64_04461</name>
</gene>
<protein>
    <submittedName>
        <fullName evidence="3">Ca-activated chloride channel family protein</fullName>
    </submittedName>
</protein>
<feature type="chain" id="PRO_5016370663" evidence="1">
    <location>
        <begin position="20"/>
        <end position="592"/>
    </location>
</feature>
<dbReference type="InterPro" id="IPR002035">
    <property type="entry name" value="VWF_A"/>
</dbReference>
<dbReference type="Pfam" id="PF12450">
    <property type="entry name" value="vWF_A"/>
    <property type="match status" value="1"/>
</dbReference>
<keyword evidence="4" id="KW-1185">Reference proteome</keyword>
<dbReference type="InterPro" id="IPR051266">
    <property type="entry name" value="CLCR"/>
</dbReference>
<dbReference type="InterPro" id="IPR021908">
    <property type="entry name" value="YfbK_C"/>
</dbReference>
<organism evidence="3 4">
    <name type="scientific">Chitinophaga skermanii</name>
    <dbReference type="NCBI Taxonomy" id="331697"/>
    <lineage>
        <taxon>Bacteria</taxon>
        <taxon>Pseudomonadati</taxon>
        <taxon>Bacteroidota</taxon>
        <taxon>Chitinophagia</taxon>
        <taxon>Chitinophagales</taxon>
        <taxon>Chitinophagaceae</taxon>
        <taxon>Chitinophaga</taxon>
    </lineage>
</organism>